<keyword evidence="1" id="KW-0472">Membrane</keyword>
<keyword evidence="1" id="KW-1133">Transmembrane helix</keyword>
<sequence>MRDIRSVVVLRWRRFASRHRRIAQFLTFYAFSLLVTLLQYLMLTFLPEVVYRFTDWCSIPAQLGHIHIGVVDTYVFDYPVTGDATGGMGYFAAFAFTLFVAQCVNFPMQRNVTFKSHGNIWYQIFWYIIAFVAITVVCSVLMGLYVPVCKRFFPPSVYNVLITVINGGVQMVIYFPVYAIIFPEGKPQTVSGKGQ</sequence>
<feature type="transmembrane region" description="Helical" evidence="1">
    <location>
        <begin position="88"/>
        <end position="108"/>
    </location>
</feature>
<feature type="transmembrane region" description="Helical" evidence="1">
    <location>
        <begin position="157"/>
        <end position="181"/>
    </location>
</feature>
<feature type="transmembrane region" description="Helical" evidence="1">
    <location>
        <begin position="21"/>
        <end position="42"/>
    </location>
</feature>
<dbReference type="AlphaFoldDB" id="A0A318MPR5"/>
<proteinExistence type="predicted"/>
<dbReference type="Proteomes" id="UP000248128">
    <property type="component" value="Unassembled WGS sequence"/>
</dbReference>
<keyword evidence="1" id="KW-0812">Transmembrane</keyword>
<dbReference type="EMBL" id="QGLK01000001">
    <property type="protein sequence ID" value="PXY89743.1"/>
    <property type="molecule type" value="Genomic_DNA"/>
</dbReference>
<feature type="transmembrane region" description="Helical" evidence="1">
    <location>
        <begin position="120"/>
        <end position="145"/>
    </location>
</feature>
<evidence type="ECO:0000256" key="1">
    <source>
        <dbReference type="SAM" id="Phobius"/>
    </source>
</evidence>
<evidence type="ECO:0000313" key="2">
    <source>
        <dbReference type="EMBL" id="PXY89743.1"/>
    </source>
</evidence>
<gene>
    <name evidence="2" type="ORF">DKK74_02645</name>
</gene>
<evidence type="ECO:0000313" key="3">
    <source>
        <dbReference type="Proteomes" id="UP000248128"/>
    </source>
</evidence>
<dbReference type="OrthoDB" id="3724437at2"/>
<reference evidence="2 3" key="1">
    <citation type="submission" date="2018-05" db="EMBL/GenBank/DDBJ databases">
        <title>Reference genomes for bee gut microbiota database.</title>
        <authorList>
            <person name="Ellegaard K.M."/>
        </authorList>
    </citation>
    <scope>NUCLEOTIDE SEQUENCE [LARGE SCALE GENOMIC DNA]</scope>
    <source>
        <strain evidence="2 3">ESL0199</strain>
    </source>
</reference>
<comment type="caution">
    <text evidence="2">The sequence shown here is derived from an EMBL/GenBank/DDBJ whole genome shotgun (WGS) entry which is preliminary data.</text>
</comment>
<accession>A0A318MPR5</accession>
<protein>
    <recommendedName>
        <fullName evidence="4">GtrA-like protein domain-containing protein</fullName>
    </recommendedName>
</protein>
<dbReference type="RefSeq" id="WP_110412621.1">
    <property type="nucleotide sequence ID" value="NZ_QGLK01000001.1"/>
</dbReference>
<organism evidence="2 3">
    <name type="scientific">Bifidobacterium asteroides</name>
    <dbReference type="NCBI Taxonomy" id="1684"/>
    <lineage>
        <taxon>Bacteria</taxon>
        <taxon>Bacillati</taxon>
        <taxon>Actinomycetota</taxon>
        <taxon>Actinomycetes</taxon>
        <taxon>Bifidobacteriales</taxon>
        <taxon>Bifidobacteriaceae</taxon>
        <taxon>Bifidobacterium</taxon>
    </lineage>
</organism>
<evidence type="ECO:0008006" key="4">
    <source>
        <dbReference type="Google" id="ProtNLM"/>
    </source>
</evidence>
<name>A0A318MPR5_9BIFI</name>